<feature type="transmembrane region" description="Helical" evidence="1">
    <location>
        <begin position="124"/>
        <end position="147"/>
    </location>
</feature>
<feature type="transmembrane region" description="Helical" evidence="1">
    <location>
        <begin position="30"/>
        <end position="49"/>
    </location>
</feature>
<dbReference type="InterPro" id="IPR048147">
    <property type="entry name" value="CBO0543-like"/>
</dbReference>
<keyword evidence="1" id="KW-0812">Transmembrane</keyword>
<evidence type="ECO:0000313" key="2">
    <source>
        <dbReference type="EMBL" id="RCX18395.1"/>
    </source>
</evidence>
<organism evidence="2 3">
    <name type="scientific">Anaerobacterium chartisolvens</name>
    <dbReference type="NCBI Taxonomy" id="1297424"/>
    <lineage>
        <taxon>Bacteria</taxon>
        <taxon>Bacillati</taxon>
        <taxon>Bacillota</taxon>
        <taxon>Clostridia</taxon>
        <taxon>Eubacteriales</taxon>
        <taxon>Oscillospiraceae</taxon>
        <taxon>Anaerobacterium</taxon>
    </lineage>
</organism>
<keyword evidence="1" id="KW-1133">Transmembrane helix</keyword>
<proteinExistence type="predicted"/>
<reference evidence="2 3" key="1">
    <citation type="submission" date="2018-07" db="EMBL/GenBank/DDBJ databases">
        <title>Genomic Encyclopedia of Type Strains, Phase IV (KMG-IV): sequencing the most valuable type-strain genomes for metagenomic binning, comparative biology and taxonomic classification.</title>
        <authorList>
            <person name="Goeker M."/>
        </authorList>
    </citation>
    <scope>NUCLEOTIDE SEQUENCE [LARGE SCALE GENOMIC DNA]</scope>
    <source>
        <strain evidence="2 3">DSM 27016</strain>
    </source>
</reference>
<comment type="caution">
    <text evidence="2">The sequence shown here is derived from an EMBL/GenBank/DDBJ whole genome shotgun (WGS) entry which is preliminary data.</text>
</comment>
<feature type="transmembrane region" description="Helical" evidence="1">
    <location>
        <begin position="98"/>
        <end position="117"/>
    </location>
</feature>
<keyword evidence="3" id="KW-1185">Reference proteome</keyword>
<dbReference type="NCBIfam" id="NF041644">
    <property type="entry name" value="CBO0543_fam"/>
    <property type="match status" value="1"/>
</dbReference>
<dbReference type="RefSeq" id="WP_114296939.1">
    <property type="nucleotide sequence ID" value="NZ_QPJT01000005.1"/>
</dbReference>
<sequence>MSESESFQKLLELQDKVVELQTEHWLKFEIFTAQFWLLVAMLILPWFIWWRFADKKRLAEILIYGLLVETVAAFLDELGCQLNLWEYHYDIEPLFPRLISMNFTMLPIGYMLIYQYFTRWKPFIWASLVTSVLFSFVGEPLFVWIGIYRLIKWNSFFSLPIYFIIAVSFKVILNAVMKAQRKALETKE</sequence>
<gene>
    <name evidence="2" type="ORF">DFR58_105159</name>
</gene>
<accession>A0A369BAP5</accession>
<dbReference type="AlphaFoldDB" id="A0A369BAP5"/>
<feature type="transmembrane region" description="Helical" evidence="1">
    <location>
        <begin position="159"/>
        <end position="177"/>
    </location>
</feature>
<dbReference type="EMBL" id="QPJT01000005">
    <property type="protein sequence ID" value="RCX18395.1"/>
    <property type="molecule type" value="Genomic_DNA"/>
</dbReference>
<feature type="transmembrane region" description="Helical" evidence="1">
    <location>
        <begin position="61"/>
        <end position="78"/>
    </location>
</feature>
<evidence type="ECO:0000256" key="1">
    <source>
        <dbReference type="SAM" id="Phobius"/>
    </source>
</evidence>
<dbReference type="OrthoDB" id="1679483at2"/>
<keyword evidence="1" id="KW-0472">Membrane</keyword>
<evidence type="ECO:0000313" key="3">
    <source>
        <dbReference type="Proteomes" id="UP000253034"/>
    </source>
</evidence>
<name>A0A369BAP5_9FIRM</name>
<dbReference type="Proteomes" id="UP000253034">
    <property type="component" value="Unassembled WGS sequence"/>
</dbReference>
<protein>
    <submittedName>
        <fullName evidence="2">Uncharacterized protein</fullName>
    </submittedName>
</protein>